<comment type="cofactor">
    <cofactor evidence="1">
        <name>FAD</name>
        <dbReference type="ChEBI" id="CHEBI:57692"/>
    </cofactor>
</comment>
<dbReference type="InterPro" id="IPR055178">
    <property type="entry name" value="RsdA/BaiN/AoA(So)-like_dom"/>
</dbReference>
<feature type="domain" description="RsdA/BaiN/AoA(So)-like Rossmann fold-like" evidence="4">
    <location>
        <begin position="3"/>
        <end position="381"/>
    </location>
</feature>
<dbReference type="Pfam" id="PF22780">
    <property type="entry name" value="HI0933_like_1st"/>
    <property type="match status" value="1"/>
</dbReference>
<evidence type="ECO:0000256" key="1">
    <source>
        <dbReference type="ARBA" id="ARBA00001974"/>
    </source>
</evidence>
<comment type="caution">
    <text evidence="6">The sequence shown here is derived from an EMBL/GenBank/DDBJ whole genome shotgun (WGS) entry which is preliminary data.</text>
</comment>
<dbReference type="Gene3D" id="3.50.50.60">
    <property type="entry name" value="FAD/NAD(P)-binding domain"/>
    <property type="match status" value="1"/>
</dbReference>
<dbReference type="EMBL" id="JACIJM010000001">
    <property type="protein sequence ID" value="MBB5720445.1"/>
    <property type="molecule type" value="Genomic_DNA"/>
</dbReference>
<protein>
    <recommendedName>
        <fullName evidence="8">TIGR03862 family flavoprotein</fullName>
    </recommendedName>
</protein>
<dbReference type="NCBIfam" id="TIGR00275">
    <property type="entry name" value="aminoacetone oxidase family FAD-binding enzyme"/>
    <property type="match status" value="1"/>
</dbReference>
<organism evidence="6 7">
    <name type="scientific">Yoonia ponticola</name>
    <dbReference type="NCBI Taxonomy" id="1524255"/>
    <lineage>
        <taxon>Bacteria</taxon>
        <taxon>Pseudomonadati</taxon>
        <taxon>Pseudomonadota</taxon>
        <taxon>Alphaproteobacteria</taxon>
        <taxon>Rhodobacterales</taxon>
        <taxon>Paracoccaceae</taxon>
        <taxon>Yoonia</taxon>
    </lineage>
</organism>
<evidence type="ECO:0000259" key="5">
    <source>
        <dbReference type="Pfam" id="PF22780"/>
    </source>
</evidence>
<dbReference type="InterPro" id="IPR057661">
    <property type="entry name" value="RsdA/BaiN/AoA(So)_Rossmann"/>
</dbReference>
<gene>
    <name evidence="6" type="ORF">FHS72_000049</name>
</gene>
<dbReference type="SUPFAM" id="SSF51905">
    <property type="entry name" value="FAD/NAD(P)-binding domain"/>
    <property type="match status" value="1"/>
</dbReference>
<dbReference type="InterPro" id="IPR022460">
    <property type="entry name" value="Flavoprotein_PP4765"/>
</dbReference>
<evidence type="ECO:0000313" key="6">
    <source>
        <dbReference type="EMBL" id="MBB5720445.1"/>
    </source>
</evidence>
<feature type="domain" description="RsdA/BaiN/AoA(So)-like insert" evidence="5">
    <location>
        <begin position="185"/>
        <end position="329"/>
    </location>
</feature>
<accession>A0A7W9EXU7</accession>
<dbReference type="PANTHER" id="PTHR42887">
    <property type="entry name" value="OS12G0638800 PROTEIN"/>
    <property type="match status" value="1"/>
</dbReference>
<dbReference type="NCBIfam" id="TIGR03862">
    <property type="entry name" value="flavo_PP4765"/>
    <property type="match status" value="1"/>
</dbReference>
<dbReference type="InterPro" id="IPR004792">
    <property type="entry name" value="BaiN-like"/>
</dbReference>
<evidence type="ECO:0000256" key="2">
    <source>
        <dbReference type="ARBA" id="ARBA00022630"/>
    </source>
</evidence>
<evidence type="ECO:0008006" key="8">
    <source>
        <dbReference type="Google" id="ProtNLM"/>
    </source>
</evidence>
<name>A0A7W9EXU7_9RHOB</name>
<dbReference type="InterPro" id="IPR023166">
    <property type="entry name" value="BaiN-like_dom_sf"/>
</dbReference>
<dbReference type="Pfam" id="PF03486">
    <property type="entry name" value="HI0933_like"/>
    <property type="match status" value="1"/>
</dbReference>
<keyword evidence="2" id="KW-0285">Flavoprotein</keyword>
<keyword evidence="7" id="KW-1185">Reference proteome</keyword>
<dbReference type="RefSeq" id="WP_183523793.1">
    <property type="nucleotide sequence ID" value="NZ_JACIJM010000001.1"/>
</dbReference>
<evidence type="ECO:0000259" key="4">
    <source>
        <dbReference type="Pfam" id="PF03486"/>
    </source>
</evidence>
<dbReference type="SUPFAM" id="SSF160996">
    <property type="entry name" value="HI0933 insert domain-like"/>
    <property type="match status" value="1"/>
</dbReference>
<evidence type="ECO:0000256" key="3">
    <source>
        <dbReference type="ARBA" id="ARBA00022827"/>
    </source>
</evidence>
<dbReference type="AlphaFoldDB" id="A0A7W9EXU7"/>
<keyword evidence="3" id="KW-0274">FAD</keyword>
<dbReference type="InterPro" id="IPR036188">
    <property type="entry name" value="FAD/NAD-bd_sf"/>
</dbReference>
<dbReference type="Proteomes" id="UP000535415">
    <property type="component" value="Unassembled WGS sequence"/>
</dbReference>
<dbReference type="PANTHER" id="PTHR42887:SF1">
    <property type="entry name" value="BLR3961 PROTEIN"/>
    <property type="match status" value="1"/>
</dbReference>
<reference evidence="6 7" key="1">
    <citation type="submission" date="2020-08" db="EMBL/GenBank/DDBJ databases">
        <title>Genomic Encyclopedia of Type Strains, Phase IV (KMG-IV): sequencing the most valuable type-strain genomes for metagenomic binning, comparative biology and taxonomic classification.</title>
        <authorList>
            <person name="Goeker M."/>
        </authorList>
    </citation>
    <scope>NUCLEOTIDE SEQUENCE [LARGE SCALE GENOMIC DNA]</scope>
    <source>
        <strain evidence="6 7">DSM 101064</strain>
    </source>
</reference>
<sequence length="391" mass="41768">MSQALIIGGGPAGLMAADVLSQAAHDVTICDAMPSIGRKFLMAGKSGLNLTKDEPLDAFIARFGTIHPTLEAALRGFSPVEVMAWAEDLEQAIFTGSTGRVFPKAMKASPLLRAWLKRLRAANVTFNPRWRWTGFDGAASQFDTPDGLQTISPDVTVLAMGGASWAKLGSTGAWTAQFDSVAPFKPANMGFQVAWSDHMMPFFGQPVKATALYAGRRSSRGEWVISRNGIEGGGVYDLSAAVRDGAILHVDLFPDLTADAVLARAKKRRSKQSFSQFIKKSLRLSPIKAALFQEFTRDLDLSDAVRIAELLKSLPVPVSEPMPMDGAISTAGGLRIGALDTRFMVKDTPGVFAAGEMLDWEAPTGGYLINGCLATGYAAGHGALAWLSTSR</sequence>
<evidence type="ECO:0000313" key="7">
    <source>
        <dbReference type="Proteomes" id="UP000535415"/>
    </source>
</evidence>
<dbReference type="Gene3D" id="2.40.30.10">
    <property type="entry name" value="Translation factors"/>
    <property type="match status" value="1"/>
</dbReference>
<dbReference type="Gene3D" id="1.10.8.260">
    <property type="entry name" value="HI0933 insert domain-like"/>
    <property type="match status" value="1"/>
</dbReference>
<proteinExistence type="predicted"/>